<evidence type="ECO:0000313" key="4">
    <source>
        <dbReference type="EMBL" id="EAX94880.1"/>
    </source>
</evidence>
<dbReference type="EMBL" id="DS113833">
    <property type="protein sequence ID" value="EAX94880.1"/>
    <property type="molecule type" value="Genomic_DNA"/>
</dbReference>
<evidence type="ECO:0000256" key="1">
    <source>
        <dbReference type="ARBA" id="ARBA00022630"/>
    </source>
</evidence>
<dbReference type="RefSeq" id="XP_001307810.1">
    <property type="nucleotide sequence ID" value="XM_001307809.1"/>
</dbReference>
<gene>
    <name evidence="4" type="ORF">TVAG_370510</name>
</gene>
<dbReference type="OMA" id="SYGKCAM"/>
<dbReference type="Gene3D" id="3.40.50.360">
    <property type="match status" value="1"/>
</dbReference>
<name>A2FJP8_TRIV3</name>
<dbReference type="eggNOG" id="ENOG502SYC1">
    <property type="taxonomic scope" value="Eukaryota"/>
</dbReference>
<keyword evidence="1" id="KW-0285">Flavoprotein</keyword>
<keyword evidence="2" id="KW-0288">FMN</keyword>
<feature type="domain" description="NADPH-dependent FMN reductase-like" evidence="3">
    <location>
        <begin position="12"/>
        <end position="121"/>
    </location>
</feature>
<dbReference type="PANTHER" id="PTHR43278">
    <property type="entry name" value="NAD(P)H-DEPENDENT FMN-CONTAINING OXIDOREDUCTASE YWQN-RELATED"/>
    <property type="match status" value="1"/>
</dbReference>
<dbReference type="GO" id="GO:0016491">
    <property type="term" value="F:oxidoreductase activity"/>
    <property type="evidence" value="ECO:0007669"/>
    <property type="project" value="InterPro"/>
</dbReference>
<dbReference type="Pfam" id="PF03358">
    <property type="entry name" value="FMN_red"/>
    <property type="match status" value="1"/>
</dbReference>
<accession>A2FJP8</accession>
<evidence type="ECO:0000259" key="3">
    <source>
        <dbReference type="Pfam" id="PF03358"/>
    </source>
</evidence>
<dbReference type="STRING" id="5722.A2FJP8"/>
<dbReference type="InterPro" id="IPR029039">
    <property type="entry name" value="Flavoprotein-like_sf"/>
</dbReference>
<organism evidence="4 5">
    <name type="scientific">Trichomonas vaginalis (strain ATCC PRA-98 / G3)</name>
    <dbReference type="NCBI Taxonomy" id="412133"/>
    <lineage>
        <taxon>Eukaryota</taxon>
        <taxon>Metamonada</taxon>
        <taxon>Parabasalia</taxon>
        <taxon>Trichomonadida</taxon>
        <taxon>Trichomonadidae</taxon>
        <taxon>Trichomonas</taxon>
    </lineage>
</organism>
<dbReference type="SUPFAM" id="SSF52218">
    <property type="entry name" value="Flavoproteins"/>
    <property type="match status" value="1"/>
</dbReference>
<dbReference type="SMR" id="A2FJP8"/>
<sequence>MLTSIPSRFAANVLLFNASPRINNNTVKLLKEVKCGVESVGKTAEIVHLSKIKHMPCQSCLACKRFDSPNKCIIKDQLSKYLDQLHEVDAFAIASPIYFGNFATNYYSFVERAFYSNYTYSKKGLNKFGRKIKTGILASMHCDEELAKKLYTNFLNSQRSTFERIFGSCTLITSNNQLITPKANIDYDMTFFDIEKMKENLKKQDPIVLKQCFDLGVNLASE</sequence>
<dbReference type="OrthoDB" id="10259461at2759"/>
<dbReference type="InterPro" id="IPR005025">
    <property type="entry name" value="FMN_Rdtase-like_dom"/>
</dbReference>
<dbReference type="Proteomes" id="UP000001542">
    <property type="component" value="Unassembled WGS sequence"/>
</dbReference>
<dbReference type="VEuPathDB" id="TrichDB:TVAG_370510"/>
<dbReference type="PANTHER" id="PTHR43278:SF2">
    <property type="entry name" value="IRON-SULFUR FLAVOPROTEIN"/>
    <property type="match status" value="1"/>
</dbReference>
<evidence type="ECO:0000313" key="5">
    <source>
        <dbReference type="Proteomes" id="UP000001542"/>
    </source>
</evidence>
<dbReference type="KEGG" id="tva:4752623"/>
<dbReference type="AlphaFoldDB" id="A2FJP8"/>
<reference evidence="4" key="1">
    <citation type="submission" date="2006-10" db="EMBL/GenBank/DDBJ databases">
        <authorList>
            <person name="Amadeo P."/>
            <person name="Zhao Q."/>
            <person name="Wortman J."/>
            <person name="Fraser-Liggett C."/>
            <person name="Carlton J."/>
        </authorList>
    </citation>
    <scope>NUCLEOTIDE SEQUENCE</scope>
    <source>
        <strain evidence="4">G3</strain>
    </source>
</reference>
<keyword evidence="5" id="KW-1185">Reference proteome</keyword>
<protein>
    <submittedName>
        <fullName evidence="4">Multimeric flavodoxin domain containing protein, putative</fullName>
    </submittedName>
</protein>
<reference evidence="4" key="2">
    <citation type="journal article" date="2007" name="Science">
        <title>Draft genome sequence of the sexually transmitted pathogen Trichomonas vaginalis.</title>
        <authorList>
            <person name="Carlton J.M."/>
            <person name="Hirt R.P."/>
            <person name="Silva J.C."/>
            <person name="Delcher A.L."/>
            <person name="Schatz M."/>
            <person name="Zhao Q."/>
            <person name="Wortman J.R."/>
            <person name="Bidwell S.L."/>
            <person name="Alsmark U.C.M."/>
            <person name="Besteiro S."/>
            <person name="Sicheritz-Ponten T."/>
            <person name="Noel C.J."/>
            <person name="Dacks J.B."/>
            <person name="Foster P.G."/>
            <person name="Simillion C."/>
            <person name="Van de Peer Y."/>
            <person name="Miranda-Saavedra D."/>
            <person name="Barton G.J."/>
            <person name="Westrop G.D."/>
            <person name="Mueller S."/>
            <person name="Dessi D."/>
            <person name="Fiori P.L."/>
            <person name="Ren Q."/>
            <person name="Paulsen I."/>
            <person name="Zhang H."/>
            <person name="Bastida-Corcuera F.D."/>
            <person name="Simoes-Barbosa A."/>
            <person name="Brown M.T."/>
            <person name="Hayes R.D."/>
            <person name="Mukherjee M."/>
            <person name="Okumura C.Y."/>
            <person name="Schneider R."/>
            <person name="Smith A.J."/>
            <person name="Vanacova S."/>
            <person name="Villalvazo M."/>
            <person name="Haas B.J."/>
            <person name="Pertea M."/>
            <person name="Feldblyum T.V."/>
            <person name="Utterback T.R."/>
            <person name="Shu C.L."/>
            <person name="Osoegawa K."/>
            <person name="de Jong P.J."/>
            <person name="Hrdy I."/>
            <person name="Horvathova L."/>
            <person name="Zubacova Z."/>
            <person name="Dolezal P."/>
            <person name="Malik S.B."/>
            <person name="Logsdon J.M. Jr."/>
            <person name="Henze K."/>
            <person name="Gupta A."/>
            <person name="Wang C.C."/>
            <person name="Dunne R.L."/>
            <person name="Upcroft J.A."/>
            <person name="Upcroft P."/>
            <person name="White O."/>
            <person name="Salzberg S.L."/>
            <person name="Tang P."/>
            <person name="Chiu C.-H."/>
            <person name="Lee Y.-S."/>
            <person name="Embley T.M."/>
            <person name="Coombs G.H."/>
            <person name="Mottram J.C."/>
            <person name="Tachezy J."/>
            <person name="Fraser-Liggett C.M."/>
            <person name="Johnson P.J."/>
        </authorList>
    </citation>
    <scope>NUCLEOTIDE SEQUENCE [LARGE SCALE GENOMIC DNA]</scope>
    <source>
        <strain evidence="4">G3</strain>
    </source>
</reference>
<evidence type="ECO:0000256" key="2">
    <source>
        <dbReference type="ARBA" id="ARBA00022643"/>
    </source>
</evidence>
<proteinExistence type="predicted"/>
<dbReference type="VEuPathDB" id="TrichDB:TVAGG3_0053980"/>
<dbReference type="InParanoid" id="A2FJP8"/>
<dbReference type="InterPro" id="IPR051796">
    <property type="entry name" value="ISF_SsuE-like"/>
</dbReference>